<organism evidence="1 2">
    <name type="scientific">Rhodococcus antarcticus</name>
    <dbReference type="NCBI Taxonomy" id="2987751"/>
    <lineage>
        <taxon>Bacteria</taxon>
        <taxon>Bacillati</taxon>
        <taxon>Actinomycetota</taxon>
        <taxon>Actinomycetes</taxon>
        <taxon>Mycobacteriales</taxon>
        <taxon>Nocardiaceae</taxon>
        <taxon>Rhodococcus</taxon>
    </lineage>
</organism>
<dbReference type="Gene3D" id="3.30.70.100">
    <property type="match status" value="1"/>
</dbReference>
<dbReference type="InterPro" id="IPR011008">
    <property type="entry name" value="Dimeric_a/b-barrel"/>
</dbReference>
<proteinExistence type="predicted"/>
<evidence type="ECO:0000313" key="2">
    <source>
        <dbReference type="Proteomes" id="UP001164965"/>
    </source>
</evidence>
<dbReference type="SUPFAM" id="SSF54909">
    <property type="entry name" value="Dimeric alpha+beta barrel"/>
    <property type="match status" value="1"/>
</dbReference>
<dbReference type="EMBL" id="CP110615">
    <property type="protein sequence ID" value="UZJ24777.1"/>
    <property type="molecule type" value="Genomic_DNA"/>
</dbReference>
<sequence length="92" mass="10025">MHTMIVTMTLDPAHRDEVDRHFRDQVSVWAKAQPGFVTGQWLRSDDGTKGLGVVSFASNQTATAAAAGPRTSLPAPAWSIDSVEIFEQITQN</sequence>
<dbReference type="RefSeq" id="WP_265382883.1">
    <property type="nucleotide sequence ID" value="NZ_CP110615.1"/>
</dbReference>
<evidence type="ECO:0000313" key="1">
    <source>
        <dbReference type="EMBL" id="UZJ24777.1"/>
    </source>
</evidence>
<evidence type="ECO:0008006" key="3">
    <source>
        <dbReference type="Google" id="ProtNLM"/>
    </source>
</evidence>
<gene>
    <name evidence="1" type="ORF">RHODO2019_16975</name>
</gene>
<accession>A0ABY6NZE1</accession>
<protein>
    <recommendedName>
        <fullName evidence="3">Antibiotic biosynthesis monooxygenase</fullName>
    </recommendedName>
</protein>
<reference evidence="1" key="1">
    <citation type="submission" date="2022-10" db="EMBL/GenBank/DDBJ databases">
        <title>Rhodococcus sp.75.</title>
        <authorList>
            <person name="Sun M."/>
        </authorList>
    </citation>
    <scope>NUCLEOTIDE SEQUENCE</scope>
    <source>
        <strain evidence="1">75</strain>
    </source>
</reference>
<name>A0ABY6NZE1_9NOCA</name>
<keyword evidence="2" id="KW-1185">Reference proteome</keyword>
<dbReference type="Proteomes" id="UP001164965">
    <property type="component" value="Chromosome"/>
</dbReference>